<reference evidence="1" key="2">
    <citation type="submission" date="2025-03" db="EMBL/GenBank/DDBJ databases">
        <authorList>
            <consortium name="ELIXIR-Norway"/>
            <consortium name="Elixir Norway"/>
        </authorList>
    </citation>
    <scope>NUCLEOTIDE SEQUENCE</scope>
</reference>
<dbReference type="EMBL" id="OX596100">
    <property type="protein sequence ID" value="CAM9711558.1"/>
    <property type="molecule type" value="Genomic_DNA"/>
</dbReference>
<sequence>MLSHQADALVNINMQSHHTDALVNINVLSHHADALVNINKLSTRQTPWLISRRYPTMRTPWLTPTRYLTMQTSWLTSTRYLTIQTPWLASIYYLTMQLRPWSYRALGERKDQPFWKRLLQPAHQHIWPAGLEGLPCPPPPVLTPKASLQRKPHGNIHSHLTLFFWAPAELQTGLRSPFGTRISTSIARAPVPALRSQDSCLWRVA</sequence>
<reference evidence="1" key="1">
    <citation type="submission" date="2023-05" db="EMBL/GenBank/DDBJ databases">
        <authorList>
            <consortium name="ELIXIR-Norway"/>
        </authorList>
    </citation>
    <scope>NUCLEOTIDE SEQUENCE</scope>
</reference>
<evidence type="ECO:0000313" key="2">
    <source>
        <dbReference type="Proteomes" id="UP001162501"/>
    </source>
</evidence>
<organism evidence="1 2">
    <name type="scientific">Rangifer tarandus platyrhynchus</name>
    <name type="common">Svalbard reindeer</name>
    <dbReference type="NCBI Taxonomy" id="3082113"/>
    <lineage>
        <taxon>Eukaryota</taxon>
        <taxon>Metazoa</taxon>
        <taxon>Chordata</taxon>
        <taxon>Craniata</taxon>
        <taxon>Vertebrata</taxon>
        <taxon>Euteleostomi</taxon>
        <taxon>Mammalia</taxon>
        <taxon>Eutheria</taxon>
        <taxon>Laurasiatheria</taxon>
        <taxon>Artiodactyla</taxon>
        <taxon>Ruminantia</taxon>
        <taxon>Pecora</taxon>
        <taxon>Cervidae</taxon>
        <taxon>Odocoileinae</taxon>
        <taxon>Rangifer</taxon>
    </lineage>
</organism>
<protein>
    <submittedName>
        <fullName evidence="1">Uncharacterized protein</fullName>
    </submittedName>
</protein>
<name>A0AC59YI27_RANTA</name>
<evidence type="ECO:0000313" key="1">
    <source>
        <dbReference type="EMBL" id="CAM9711558.1"/>
    </source>
</evidence>
<proteinExistence type="predicted"/>
<accession>A0AC59YI27</accession>
<dbReference type="Proteomes" id="UP001162501">
    <property type="component" value="Chromosome 16"/>
</dbReference>
<gene>
    <name evidence="1" type="ORF">MRATA1EN22A_LOCUS6368</name>
</gene>